<protein>
    <submittedName>
        <fullName evidence="2">Uncharacterized protein</fullName>
    </submittedName>
</protein>
<keyword evidence="3" id="KW-1185">Reference proteome</keyword>
<dbReference type="GeneID" id="30970252"/>
<dbReference type="VEuPathDB" id="FungiDB:ASPACDRAFT_121452"/>
<feature type="compositionally biased region" description="Polar residues" evidence="1">
    <location>
        <begin position="483"/>
        <end position="494"/>
    </location>
</feature>
<organism evidence="2 3">
    <name type="scientific">Aspergillus aculeatus (strain ATCC 16872 / CBS 172.66 / WB 5094)</name>
    <dbReference type="NCBI Taxonomy" id="690307"/>
    <lineage>
        <taxon>Eukaryota</taxon>
        <taxon>Fungi</taxon>
        <taxon>Dikarya</taxon>
        <taxon>Ascomycota</taxon>
        <taxon>Pezizomycotina</taxon>
        <taxon>Eurotiomycetes</taxon>
        <taxon>Eurotiomycetidae</taxon>
        <taxon>Eurotiales</taxon>
        <taxon>Aspergillaceae</taxon>
        <taxon>Aspergillus</taxon>
        <taxon>Aspergillus subgen. Circumdati</taxon>
    </lineage>
</organism>
<evidence type="ECO:0000256" key="1">
    <source>
        <dbReference type="SAM" id="MobiDB-lite"/>
    </source>
</evidence>
<dbReference type="EMBL" id="KV878979">
    <property type="protein sequence ID" value="OJJ98796.1"/>
    <property type="molecule type" value="Genomic_DNA"/>
</dbReference>
<sequence length="494" mass="55660">MTTAFPKPSWALKKQVLVSLPQGDNPCLAKLYIDYDGEANQGTISLNFKANLLANSKGKLEQFSLNIPPSAVERYKVVQPTTETLFPESFLAELPAQTQCISTVVTLTLQLHEMGTVAGPPLIQPPDQEDSNLAAFEKICKSSSLYIHFTQRQFNHGELDRLKTFFFTLKEGLQPKVFNHARKGRIERDGHVFGKMLDPPPYLEETEPKQAKKGEDLPSYKHHLKGVHVGGKRRRDHSSIPPEDDRRTRRVLTSPEPSCCSTEPNTPSIPSPLSASIQPTHFTRASSLGRIEHDTLARIENLLQGASDNLIRHLLTRLGCRCQRTTPAPVESNLSPQSEKERIDPNVQEYIDRAIAAHFQSDNIQTIFENMVSKGVDQVFDACQMHETEFREQVEECNAEVRMTANECVKEIQEQAQQCKDEIDEQVQQCKDDIKVQGEEAEMSAEEAEVARLRRWFDIVSAQVRPFGSCKSSPTTSHRHELSTATTNVRRSSF</sequence>
<reference evidence="3" key="1">
    <citation type="journal article" date="2017" name="Genome Biol.">
        <title>Comparative genomics reveals high biological diversity and specific adaptations in the industrially and medically important fungal genus Aspergillus.</title>
        <authorList>
            <person name="de Vries R.P."/>
            <person name="Riley R."/>
            <person name="Wiebenga A."/>
            <person name="Aguilar-Osorio G."/>
            <person name="Amillis S."/>
            <person name="Uchima C.A."/>
            <person name="Anderluh G."/>
            <person name="Asadollahi M."/>
            <person name="Askin M."/>
            <person name="Barry K."/>
            <person name="Battaglia E."/>
            <person name="Bayram O."/>
            <person name="Benocci T."/>
            <person name="Braus-Stromeyer S.A."/>
            <person name="Caldana C."/>
            <person name="Canovas D."/>
            <person name="Cerqueira G.C."/>
            <person name="Chen F."/>
            <person name="Chen W."/>
            <person name="Choi C."/>
            <person name="Clum A."/>
            <person name="Dos Santos R.A."/>
            <person name="Damasio A.R."/>
            <person name="Diallinas G."/>
            <person name="Emri T."/>
            <person name="Fekete E."/>
            <person name="Flipphi M."/>
            <person name="Freyberg S."/>
            <person name="Gallo A."/>
            <person name="Gournas C."/>
            <person name="Habgood R."/>
            <person name="Hainaut M."/>
            <person name="Harispe M.L."/>
            <person name="Henrissat B."/>
            <person name="Hilden K.S."/>
            <person name="Hope R."/>
            <person name="Hossain A."/>
            <person name="Karabika E."/>
            <person name="Karaffa L."/>
            <person name="Karanyi Z."/>
            <person name="Krasevec N."/>
            <person name="Kuo A."/>
            <person name="Kusch H."/>
            <person name="LaButti K."/>
            <person name="Lagendijk E.L."/>
            <person name="Lapidus A."/>
            <person name="Levasseur A."/>
            <person name="Lindquist E."/>
            <person name="Lipzen A."/>
            <person name="Logrieco A.F."/>
            <person name="MacCabe A."/>
            <person name="Maekelae M.R."/>
            <person name="Malavazi I."/>
            <person name="Melin P."/>
            <person name="Meyer V."/>
            <person name="Mielnichuk N."/>
            <person name="Miskei M."/>
            <person name="Molnar A.P."/>
            <person name="Mule G."/>
            <person name="Ngan C.Y."/>
            <person name="Orejas M."/>
            <person name="Orosz E."/>
            <person name="Ouedraogo J.P."/>
            <person name="Overkamp K.M."/>
            <person name="Park H.-S."/>
            <person name="Perrone G."/>
            <person name="Piumi F."/>
            <person name="Punt P.J."/>
            <person name="Ram A.F."/>
            <person name="Ramon A."/>
            <person name="Rauscher S."/>
            <person name="Record E."/>
            <person name="Riano-Pachon D.M."/>
            <person name="Robert V."/>
            <person name="Roehrig J."/>
            <person name="Ruller R."/>
            <person name="Salamov A."/>
            <person name="Salih N.S."/>
            <person name="Samson R.A."/>
            <person name="Sandor E."/>
            <person name="Sanguinetti M."/>
            <person name="Schuetze T."/>
            <person name="Sepcic K."/>
            <person name="Shelest E."/>
            <person name="Sherlock G."/>
            <person name="Sophianopoulou V."/>
            <person name="Squina F.M."/>
            <person name="Sun H."/>
            <person name="Susca A."/>
            <person name="Todd R.B."/>
            <person name="Tsang A."/>
            <person name="Unkles S.E."/>
            <person name="van de Wiele N."/>
            <person name="van Rossen-Uffink D."/>
            <person name="Oliveira J.V."/>
            <person name="Vesth T.C."/>
            <person name="Visser J."/>
            <person name="Yu J.-H."/>
            <person name="Zhou M."/>
            <person name="Andersen M.R."/>
            <person name="Archer D.B."/>
            <person name="Baker S.E."/>
            <person name="Benoit I."/>
            <person name="Brakhage A.A."/>
            <person name="Braus G.H."/>
            <person name="Fischer R."/>
            <person name="Frisvad J.C."/>
            <person name="Goldman G.H."/>
            <person name="Houbraken J."/>
            <person name="Oakley B."/>
            <person name="Pocsi I."/>
            <person name="Scazzocchio C."/>
            <person name="Seiboth B."/>
            <person name="vanKuyk P.A."/>
            <person name="Wortman J."/>
            <person name="Dyer P.S."/>
            <person name="Grigoriev I.V."/>
        </authorList>
    </citation>
    <scope>NUCLEOTIDE SEQUENCE [LARGE SCALE GENOMIC DNA]</scope>
    <source>
        <strain evidence="3">ATCC 16872 / CBS 172.66 / WB 5094</strain>
    </source>
</reference>
<gene>
    <name evidence="2" type="ORF">ASPACDRAFT_121452</name>
</gene>
<feature type="compositionally biased region" description="Basic and acidic residues" evidence="1">
    <location>
        <begin position="206"/>
        <end position="219"/>
    </location>
</feature>
<feature type="compositionally biased region" description="Polar residues" evidence="1">
    <location>
        <begin position="255"/>
        <end position="275"/>
    </location>
</feature>
<feature type="region of interest" description="Disordered" evidence="1">
    <location>
        <begin position="191"/>
        <end position="275"/>
    </location>
</feature>
<proteinExistence type="predicted"/>
<dbReference type="OMA" id="NMHETEF"/>
<feature type="region of interest" description="Disordered" evidence="1">
    <location>
        <begin position="470"/>
        <end position="494"/>
    </location>
</feature>
<dbReference type="Proteomes" id="UP000184546">
    <property type="component" value="Unassembled WGS sequence"/>
</dbReference>
<evidence type="ECO:0000313" key="3">
    <source>
        <dbReference type="Proteomes" id="UP000184546"/>
    </source>
</evidence>
<dbReference type="AlphaFoldDB" id="A0A1L9WRJ0"/>
<accession>A0A1L9WRJ0</accession>
<dbReference type="RefSeq" id="XP_020055136.1">
    <property type="nucleotide sequence ID" value="XM_020196438.1"/>
</dbReference>
<name>A0A1L9WRJ0_ASPA1</name>
<evidence type="ECO:0000313" key="2">
    <source>
        <dbReference type="EMBL" id="OJJ98796.1"/>
    </source>
</evidence>
<feature type="compositionally biased region" description="Basic residues" evidence="1">
    <location>
        <begin position="220"/>
        <end position="236"/>
    </location>
</feature>
<dbReference type="OrthoDB" id="4467350at2759"/>